<gene>
    <name evidence="1" type="ORF">C3Y92_20440</name>
</gene>
<dbReference type="RefSeq" id="WP_129356125.1">
    <property type="nucleotide sequence ID" value="NZ_CP026539.1"/>
</dbReference>
<dbReference type="AlphaFoldDB" id="A0A4P6HQP8"/>
<accession>A0A4P6HQP8</accession>
<reference evidence="1 2" key="1">
    <citation type="submission" date="2018-02" db="EMBL/GenBank/DDBJ databases">
        <title>Genome sequence of Desulfovibrio carbinolicus DSM 3852.</title>
        <authorList>
            <person name="Wilbanks E."/>
            <person name="Skennerton C.T."/>
            <person name="Orphan V.J."/>
        </authorList>
    </citation>
    <scope>NUCLEOTIDE SEQUENCE [LARGE SCALE GENOMIC DNA]</scope>
    <source>
        <strain evidence="1 2">DSM 3852</strain>
        <plasmid evidence="2">pdcar1</plasmid>
    </source>
</reference>
<evidence type="ECO:0000313" key="1">
    <source>
        <dbReference type="EMBL" id="QAZ69643.1"/>
    </source>
</evidence>
<sequence>MATRTLLIATAKHGHIRDALKAVAAAEPRSRLSLLLLERERGHFEPDPRVGRLHYFAKPLHPLSLPLARALAAAKPDHVCIVCGLYYDHDNVVGAVETLLAAMGRRARVSLFVQREFCDPPRLPRLPLWRHLLTALLHLGIAAALRLLAPLTTVRAGEIFSTRIGHLAYDCEIYLCERELGYHKGCFDLFHLKDGQAANQTLFALFARHMRITPLARHIHEAVRRYGLEGHELHLVTRRLGTARDPECLIPATAPHIAFSPGEHDRAAREMAALGIPRDRPYVCLLGRDPAYLEWLKPLGNDSRLQEPRNIDINDYLPTVDALAGAGCTVLRMGSKVMAALATDNPRAIDYAKHPARSDFMDIYLSATCRFFVGSGSGLQEVPVIFRVPCLLINGFQFELLQACSPQNILLPQLIRDNELGRILRVDEVLALGLGDWGVERFAESTRYRALRNTPEEIREAAVEMHRRLEGTWVEEPGDAALQKRFWGLFTPSVYNSCFVARIGADFLRRHAPVLLPEAVDGQAQE</sequence>
<dbReference type="KEGG" id="dcb:C3Y92_20440"/>
<protein>
    <recommendedName>
        <fullName evidence="3">TIGR04372 family glycosyltransferase</fullName>
    </recommendedName>
</protein>
<dbReference type="Proteomes" id="UP000293296">
    <property type="component" value="Plasmid pDCAR1"/>
</dbReference>
<evidence type="ECO:0008006" key="3">
    <source>
        <dbReference type="Google" id="ProtNLM"/>
    </source>
</evidence>
<organism evidence="1 2">
    <name type="scientific">Solidesulfovibrio carbinolicus</name>
    <dbReference type="NCBI Taxonomy" id="296842"/>
    <lineage>
        <taxon>Bacteria</taxon>
        <taxon>Pseudomonadati</taxon>
        <taxon>Thermodesulfobacteriota</taxon>
        <taxon>Desulfovibrionia</taxon>
        <taxon>Desulfovibrionales</taxon>
        <taxon>Desulfovibrionaceae</taxon>
        <taxon>Solidesulfovibrio</taxon>
    </lineage>
</organism>
<name>A0A4P6HQP8_9BACT</name>
<keyword evidence="1" id="KW-0614">Plasmid</keyword>
<geneLocation type="plasmid" evidence="2">
    <name>pdcar1</name>
</geneLocation>
<dbReference type="OrthoDB" id="5442509at2"/>
<proteinExistence type="predicted"/>
<dbReference type="EMBL" id="CP026539">
    <property type="protein sequence ID" value="QAZ69643.1"/>
    <property type="molecule type" value="Genomic_DNA"/>
</dbReference>
<keyword evidence="2" id="KW-1185">Reference proteome</keyword>
<evidence type="ECO:0000313" key="2">
    <source>
        <dbReference type="Proteomes" id="UP000293296"/>
    </source>
</evidence>
<dbReference type="NCBIfam" id="TIGR04372">
    <property type="entry name" value="glycosyl_04372"/>
    <property type="match status" value="1"/>
</dbReference>
<dbReference type="InterPro" id="IPR030808">
    <property type="entry name" value="Glycosyl_04372"/>
</dbReference>